<evidence type="ECO:0000256" key="11">
    <source>
        <dbReference type="SAM" id="SignalP"/>
    </source>
</evidence>
<protein>
    <submittedName>
        <fullName evidence="14 15">Prolactin receptor</fullName>
    </submittedName>
</protein>
<evidence type="ECO:0000256" key="7">
    <source>
        <dbReference type="ARBA" id="ARBA00023170"/>
    </source>
</evidence>
<dbReference type="AlphaFoldDB" id="A0AAJ7TYK7"/>
<feature type="region of interest" description="Disordered" evidence="9">
    <location>
        <begin position="432"/>
        <end position="470"/>
    </location>
</feature>
<reference evidence="14 15" key="1">
    <citation type="submission" date="2025-04" db="UniProtKB">
        <authorList>
            <consortium name="RefSeq"/>
        </authorList>
    </citation>
    <scope>IDENTIFICATION</scope>
    <source>
        <tissue evidence="14 15">Sperm</tissue>
    </source>
</reference>
<gene>
    <name evidence="14 15" type="primary">PRLR</name>
</gene>
<accession>A0AAJ7TYK7</accession>
<keyword evidence="8" id="KW-0325">Glycoprotein</keyword>
<dbReference type="CTD" id="5618"/>
<feature type="transmembrane region" description="Helical" evidence="10">
    <location>
        <begin position="298"/>
        <end position="321"/>
    </location>
</feature>
<dbReference type="CDD" id="cd00063">
    <property type="entry name" value="FN3"/>
    <property type="match status" value="1"/>
</dbReference>
<feature type="chain" id="PRO_5044709415" evidence="11">
    <location>
        <begin position="28"/>
        <end position="736"/>
    </location>
</feature>
<evidence type="ECO:0000256" key="9">
    <source>
        <dbReference type="SAM" id="MobiDB-lite"/>
    </source>
</evidence>
<feature type="compositionally biased region" description="Low complexity" evidence="9">
    <location>
        <begin position="557"/>
        <end position="568"/>
    </location>
</feature>
<proteinExistence type="predicted"/>
<dbReference type="RefSeq" id="XP_032826437.1">
    <property type="nucleotide sequence ID" value="XM_032970546.1"/>
</dbReference>
<evidence type="ECO:0000313" key="15">
    <source>
        <dbReference type="RefSeq" id="XP_032826437.1"/>
    </source>
</evidence>
<dbReference type="RefSeq" id="XP_032826436.1">
    <property type="nucleotide sequence ID" value="XM_032970545.1"/>
</dbReference>
<dbReference type="PANTHER" id="PTHR23037:SF35">
    <property type="entry name" value="FIBRONECTIN TYPE-III DOMAIN-CONTAINING PROTEIN"/>
    <property type="match status" value="1"/>
</dbReference>
<keyword evidence="4 10" id="KW-1133">Transmembrane helix</keyword>
<dbReference type="InterPro" id="IPR013783">
    <property type="entry name" value="Ig-like_fold"/>
</dbReference>
<evidence type="ECO:0000256" key="4">
    <source>
        <dbReference type="ARBA" id="ARBA00022989"/>
    </source>
</evidence>
<dbReference type="PANTHER" id="PTHR23037">
    <property type="entry name" value="CYTOKINE RECEPTOR"/>
    <property type="match status" value="1"/>
</dbReference>
<evidence type="ECO:0000256" key="2">
    <source>
        <dbReference type="ARBA" id="ARBA00022692"/>
    </source>
</evidence>
<dbReference type="SUPFAM" id="SSF49265">
    <property type="entry name" value="Fibronectin type III"/>
    <property type="match status" value="2"/>
</dbReference>
<keyword evidence="7 14" id="KW-0675">Receptor</keyword>
<keyword evidence="2 10" id="KW-0812">Transmembrane</keyword>
<evidence type="ECO:0000256" key="6">
    <source>
        <dbReference type="ARBA" id="ARBA00023157"/>
    </source>
</evidence>
<evidence type="ECO:0000256" key="8">
    <source>
        <dbReference type="ARBA" id="ARBA00023180"/>
    </source>
</evidence>
<evidence type="ECO:0000256" key="3">
    <source>
        <dbReference type="ARBA" id="ARBA00022729"/>
    </source>
</evidence>
<feature type="signal peptide" evidence="11">
    <location>
        <begin position="1"/>
        <end position="27"/>
    </location>
</feature>
<feature type="compositionally biased region" description="Pro residues" evidence="9">
    <location>
        <begin position="582"/>
        <end position="591"/>
    </location>
</feature>
<evidence type="ECO:0000313" key="14">
    <source>
        <dbReference type="RefSeq" id="XP_032826436.1"/>
    </source>
</evidence>
<dbReference type="Gene3D" id="2.60.40.10">
    <property type="entry name" value="Immunoglobulins"/>
    <property type="match status" value="2"/>
</dbReference>
<keyword evidence="6" id="KW-1015">Disulfide bond</keyword>
<evidence type="ECO:0000313" key="13">
    <source>
        <dbReference type="Proteomes" id="UP001318040"/>
    </source>
</evidence>
<feature type="region of interest" description="Disordered" evidence="9">
    <location>
        <begin position="515"/>
        <end position="663"/>
    </location>
</feature>
<dbReference type="InterPro" id="IPR036116">
    <property type="entry name" value="FN3_sf"/>
</dbReference>
<dbReference type="GO" id="GO:0004896">
    <property type="term" value="F:cytokine receptor activity"/>
    <property type="evidence" value="ECO:0007669"/>
    <property type="project" value="TreeGrafter"/>
</dbReference>
<evidence type="ECO:0000256" key="5">
    <source>
        <dbReference type="ARBA" id="ARBA00023136"/>
    </source>
</evidence>
<organism evidence="13 15">
    <name type="scientific">Petromyzon marinus</name>
    <name type="common">Sea lamprey</name>
    <dbReference type="NCBI Taxonomy" id="7757"/>
    <lineage>
        <taxon>Eukaryota</taxon>
        <taxon>Metazoa</taxon>
        <taxon>Chordata</taxon>
        <taxon>Craniata</taxon>
        <taxon>Vertebrata</taxon>
        <taxon>Cyclostomata</taxon>
        <taxon>Hyperoartia</taxon>
        <taxon>Petromyzontiformes</taxon>
        <taxon>Petromyzontidae</taxon>
        <taxon>Petromyzon</taxon>
    </lineage>
</organism>
<keyword evidence="13" id="KW-1185">Reference proteome</keyword>
<dbReference type="PROSITE" id="PS50853">
    <property type="entry name" value="FN3"/>
    <property type="match status" value="1"/>
</dbReference>
<comment type="subcellular location">
    <subcellularLocation>
        <location evidence="1">Membrane</location>
        <topology evidence="1">Single-pass type I membrane protein</topology>
    </subcellularLocation>
</comment>
<sequence>MCGRCGVRSLALLLQALLAVGVTEVSGVTPSVITPVVTPSVITLGVTPGVTLGVTLRALAPHSDRSHGGLTVERCQSLDLETFTCWWSPRPEDAAANYSLLYYTPNHLLTDSCGNEKTQHRMFATNDSVMCECPDYETGGLNSCYFNTTFTFLFRMYCFLIWDRSRPDIDGQQQFCTTVADITQTNPPWNLTWELVGDEAGEGATEHELGEVRLRWQPPLEPDIRSGWITLEYQIRVRDNSTLNWTLREEHVSVMHHVLLGPRPGRPLEVQVRCKPRTLGIWSEWSESLLVITEGWDLLQVLLVLGVLVSCCLLATLLLLLRCHTRMAKWLFPPVPSPRIRGIDPDMLKKGPVEEFNRMISSFHGFVSPVMHDDPWLEVTEVTCERDTLLAKVKGGWRSTGPATPTHGRPVWPGEAAAAAATIEPDLLGYFHGDLPENSAKSTANADEDGYDDRQKHGDGGGGGGSEAMRSATTLPGECYTQVWDVSPDGTVCLASPAAQALRPAAAVARPAAPAAHVGESAGSKEIAESSASRGRDVTVSPTGTGDSQPPPFVLEPPALAITTTPPARLGPMIASDTHVPPTSPPSPPPQSHQAEGSSRRSDPHDERDATAIAGASSSSPHNDDDDDWEDATPLPPPPPPHNSSDRAPLRSPDSPPPVPDYTAVHAVDAHQRLFLDVRKDVVKGNGDAHKGYLPPEQLRALLLASAGVGVGVGVRVGVGSTQGYVGEERARFIRS</sequence>
<evidence type="ECO:0000256" key="1">
    <source>
        <dbReference type="ARBA" id="ARBA00004479"/>
    </source>
</evidence>
<keyword evidence="5 10" id="KW-0472">Membrane</keyword>
<dbReference type="Proteomes" id="UP001318040">
    <property type="component" value="Chromosome 44"/>
</dbReference>
<dbReference type="InterPro" id="IPR003961">
    <property type="entry name" value="FN3_dom"/>
</dbReference>
<feature type="domain" description="Fibronectin type-III" evidence="12">
    <location>
        <begin position="187"/>
        <end position="296"/>
    </location>
</feature>
<feature type="compositionally biased region" description="Basic and acidic residues" evidence="9">
    <location>
        <begin position="598"/>
        <end position="610"/>
    </location>
</feature>
<dbReference type="KEGG" id="pmrn:116951815"/>
<dbReference type="GO" id="GO:0009897">
    <property type="term" value="C:external side of plasma membrane"/>
    <property type="evidence" value="ECO:0007669"/>
    <property type="project" value="TreeGrafter"/>
</dbReference>
<evidence type="ECO:0000259" key="12">
    <source>
        <dbReference type="PROSITE" id="PS50853"/>
    </source>
</evidence>
<keyword evidence="3 11" id="KW-0732">Signal</keyword>
<name>A0AAJ7TYK7_PETMA</name>
<evidence type="ECO:0000256" key="10">
    <source>
        <dbReference type="SAM" id="Phobius"/>
    </source>
</evidence>